<dbReference type="OrthoDB" id="8299140at2759"/>
<feature type="transmembrane region" description="Helical" evidence="8">
    <location>
        <begin position="163"/>
        <end position="182"/>
    </location>
</feature>
<sequence length="514" mass="59383">MAQIYLSRTNPFHRIGANYSFLQHVANCVFENNENITVISTQEQVNDLFAPSRPRYGTVLASNINLNLASYSKTTIAIKYSGYEFLTCYAENYISFEFYLAPFQPELWYGLAVCLVVLISVVSIYLHFSKLPTFPAWLFVIATLFEEGFTLPGQVEKKQYIRLILGTWCLMSITLTNCYNGIMISELNSPLKASQPNKFYDLVCHKIQNSKRNPNFISANFNNNLSHLDISAHKKYFNEIAAFREDNNSDWRLTLQSDFQDGACFKLLSNFIPTSNVPIPEFLDFLYGEHYLFLYYFFTFRPPRIYYKYLTHGNSFLTFNLLNPLHSHVPKGIRYSEEGYQLDNLQKLVEQEIVSCGKNVFTSKSDMLEAEFKFLEKHYFSKNFYKGKVLDESEFLGLVFLQVGVSRVVKWYKFLVEGGIYGRLEREEWENKYLHRKPAVKIGGSGERVTPLDLSGAIVTLFILCGGWIGVTSLVFWGEVRVIVGHCLIKWICAVHLIMLKVKGKRKVRKQIRG</sequence>
<evidence type="ECO:0000313" key="9">
    <source>
        <dbReference type="EMBL" id="OXA64712.1"/>
    </source>
</evidence>
<evidence type="ECO:0000256" key="6">
    <source>
        <dbReference type="ARBA" id="ARBA00023170"/>
    </source>
</evidence>
<keyword evidence="2" id="KW-1003">Cell membrane</keyword>
<keyword evidence="10" id="KW-1185">Reference proteome</keyword>
<dbReference type="PANTHER" id="PTHR42643">
    <property type="entry name" value="IONOTROPIC RECEPTOR 20A-RELATED"/>
    <property type="match status" value="1"/>
</dbReference>
<reference evidence="9 10" key="1">
    <citation type="submission" date="2015-12" db="EMBL/GenBank/DDBJ databases">
        <title>The genome of Folsomia candida.</title>
        <authorList>
            <person name="Faddeeva A."/>
            <person name="Derks M.F."/>
            <person name="Anvar Y."/>
            <person name="Smit S."/>
            <person name="Van Straalen N."/>
            <person name="Roelofs D."/>
        </authorList>
    </citation>
    <scope>NUCLEOTIDE SEQUENCE [LARGE SCALE GENOMIC DNA]</scope>
    <source>
        <strain evidence="9 10">VU population</strain>
        <tissue evidence="9">Whole body</tissue>
    </source>
</reference>
<evidence type="ECO:0000256" key="1">
    <source>
        <dbReference type="ARBA" id="ARBA00004651"/>
    </source>
</evidence>
<gene>
    <name evidence="9" type="ORF">Fcan01_00785</name>
</gene>
<keyword evidence="4 8" id="KW-1133">Transmembrane helix</keyword>
<evidence type="ECO:0000256" key="2">
    <source>
        <dbReference type="ARBA" id="ARBA00022475"/>
    </source>
</evidence>
<organism evidence="9 10">
    <name type="scientific">Folsomia candida</name>
    <name type="common">Springtail</name>
    <dbReference type="NCBI Taxonomy" id="158441"/>
    <lineage>
        <taxon>Eukaryota</taxon>
        <taxon>Metazoa</taxon>
        <taxon>Ecdysozoa</taxon>
        <taxon>Arthropoda</taxon>
        <taxon>Hexapoda</taxon>
        <taxon>Collembola</taxon>
        <taxon>Entomobryomorpha</taxon>
        <taxon>Isotomoidea</taxon>
        <taxon>Isotomidae</taxon>
        <taxon>Proisotominae</taxon>
        <taxon>Folsomia</taxon>
    </lineage>
</organism>
<keyword evidence="6" id="KW-0675">Receptor</keyword>
<feature type="transmembrane region" description="Helical" evidence="8">
    <location>
        <begin position="107"/>
        <end position="128"/>
    </location>
</feature>
<dbReference type="EMBL" id="LNIX01000001">
    <property type="protein sequence ID" value="OXA64712.1"/>
    <property type="molecule type" value="Genomic_DNA"/>
</dbReference>
<evidence type="ECO:0000256" key="3">
    <source>
        <dbReference type="ARBA" id="ARBA00022692"/>
    </source>
</evidence>
<feature type="transmembrane region" description="Helical" evidence="8">
    <location>
        <begin position="483"/>
        <end position="500"/>
    </location>
</feature>
<protein>
    <submittedName>
        <fullName evidence="9">Uncharacterized protein</fullName>
    </submittedName>
</protein>
<evidence type="ECO:0000256" key="5">
    <source>
        <dbReference type="ARBA" id="ARBA00023136"/>
    </source>
</evidence>
<proteinExistence type="predicted"/>
<feature type="transmembrane region" description="Helical" evidence="8">
    <location>
        <begin position="454"/>
        <end position="477"/>
    </location>
</feature>
<keyword evidence="3 8" id="KW-0812">Transmembrane</keyword>
<evidence type="ECO:0000313" key="10">
    <source>
        <dbReference type="Proteomes" id="UP000198287"/>
    </source>
</evidence>
<keyword evidence="7" id="KW-0325">Glycoprotein</keyword>
<dbReference type="GO" id="GO:0005886">
    <property type="term" value="C:plasma membrane"/>
    <property type="evidence" value="ECO:0007669"/>
    <property type="project" value="UniProtKB-SubCell"/>
</dbReference>
<accession>A0A226F4I9</accession>
<dbReference type="Proteomes" id="UP000198287">
    <property type="component" value="Unassembled WGS sequence"/>
</dbReference>
<comment type="subcellular location">
    <subcellularLocation>
        <location evidence="1">Cell membrane</location>
        <topology evidence="1">Multi-pass membrane protein</topology>
    </subcellularLocation>
</comment>
<name>A0A226F4I9_FOLCA</name>
<dbReference type="AlphaFoldDB" id="A0A226F4I9"/>
<dbReference type="Gene3D" id="1.10.287.70">
    <property type="match status" value="1"/>
</dbReference>
<comment type="caution">
    <text evidence="9">The sequence shown here is derived from an EMBL/GenBank/DDBJ whole genome shotgun (WGS) entry which is preliminary data.</text>
</comment>
<dbReference type="InterPro" id="IPR052192">
    <property type="entry name" value="Insect_Ionotropic_Sensory_Rcpt"/>
</dbReference>
<dbReference type="PANTHER" id="PTHR42643:SF24">
    <property type="entry name" value="IONOTROPIC RECEPTOR 60A"/>
    <property type="match status" value="1"/>
</dbReference>
<evidence type="ECO:0000256" key="8">
    <source>
        <dbReference type="SAM" id="Phobius"/>
    </source>
</evidence>
<keyword evidence="5 8" id="KW-0472">Membrane</keyword>
<evidence type="ECO:0000256" key="7">
    <source>
        <dbReference type="ARBA" id="ARBA00023180"/>
    </source>
</evidence>
<evidence type="ECO:0000256" key="4">
    <source>
        <dbReference type="ARBA" id="ARBA00022989"/>
    </source>
</evidence>